<keyword evidence="1" id="KW-0812">Transmembrane</keyword>
<organism evidence="3 4">
    <name type="scientific">Candidatus Methanoperedens nitratireducens</name>
    <dbReference type="NCBI Taxonomy" id="1392998"/>
    <lineage>
        <taxon>Archaea</taxon>
        <taxon>Methanobacteriati</taxon>
        <taxon>Methanobacteriota</taxon>
        <taxon>Stenosarchaea group</taxon>
        <taxon>Methanomicrobia</taxon>
        <taxon>Methanosarcinales</taxon>
        <taxon>ANME-2 cluster</taxon>
        <taxon>Candidatus Methanoperedentaceae</taxon>
        <taxon>Candidatus Methanoperedens</taxon>
    </lineage>
</organism>
<name>A0A062V7G9_9EURY</name>
<feature type="domain" description="DUF1616" evidence="2">
    <location>
        <begin position="14"/>
        <end position="284"/>
    </location>
</feature>
<reference evidence="3 4" key="1">
    <citation type="journal article" date="2013" name="Nature">
        <title>Anaerobic oxidation of methane coupled to nitrate reduction in a novel archaeal lineage.</title>
        <authorList>
            <person name="Haroon M.F."/>
            <person name="Hu S."/>
            <person name="Shi Y."/>
            <person name="Imelfort M."/>
            <person name="Keller J."/>
            <person name="Hugenholtz P."/>
            <person name="Yuan Z."/>
            <person name="Tyson G.W."/>
        </authorList>
    </citation>
    <scope>NUCLEOTIDE SEQUENCE [LARGE SCALE GENOMIC DNA]</scope>
    <source>
        <strain evidence="3 4">ANME-2d</strain>
    </source>
</reference>
<dbReference type="Proteomes" id="UP000027153">
    <property type="component" value="Unassembled WGS sequence"/>
</dbReference>
<feature type="transmembrane region" description="Helical" evidence="1">
    <location>
        <begin position="36"/>
        <end position="57"/>
    </location>
</feature>
<dbReference type="EMBL" id="JMIY01000004">
    <property type="protein sequence ID" value="KCZ71724.1"/>
    <property type="molecule type" value="Genomic_DNA"/>
</dbReference>
<evidence type="ECO:0000313" key="4">
    <source>
        <dbReference type="Proteomes" id="UP000027153"/>
    </source>
</evidence>
<dbReference type="OrthoDB" id="82282at2157"/>
<dbReference type="Pfam" id="PF07760">
    <property type="entry name" value="DUF1616"/>
    <property type="match status" value="1"/>
</dbReference>
<dbReference type="PIRSF" id="PIRSF018671">
    <property type="entry name" value="UCP018671"/>
    <property type="match status" value="1"/>
</dbReference>
<gene>
    <name evidence="3" type="ORF">ANME2D_01778</name>
</gene>
<dbReference type="InterPro" id="IPR036259">
    <property type="entry name" value="MFS_trans_sf"/>
</dbReference>
<keyword evidence="1" id="KW-0472">Membrane</keyword>
<evidence type="ECO:0000259" key="2">
    <source>
        <dbReference type="Pfam" id="PF07760"/>
    </source>
</evidence>
<accession>A0A062V7G9</accession>
<feature type="transmembrane region" description="Helical" evidence="1">
    <location>
        <begin position="69"/>
        <end position="89"/>
    </location>
</feature>
<dbReference type="InterPro" id="IPR011674">
    <property type="entry name" value="DUF1616"/>
</dbReference>
<dbReference type="RefSeq" id="WP_048090680.1">
    <property type="nucleotide sequence ID" value="NZ_JMIY01000004.1"/>
</dbReference>
<dbReference type="InterPro" id="IPR014495">
    <property type="entry name" value="UCP018671"/>
</dbReference>
<comment type="caution">
    <text evidence="3">The sequence shown here is derived from an EMBL/GenBank/DDBJ whole genome shotgun (WGS) entry which is preliminary data.</text>
</comment>
<feature type="transmembrane region" description="Helical" evidence="1">
    <location>
        <begin position="95"/>
        <end position="115"/>
    </location>
</feature>
<sequence>MEILKKLPQDLFIILIWVLLTLGFVVTPVLEDTFVRAILGMLMMIFIPGYVLIAILFPKKKDLEAVERIALSFGLSIAVVPLIGLLLNFTFGIRLIPILLILCLYSIALVFAAAYRREKLPEYERFTVPFHSIYELIDSEINTPESRTDKILTIILISSIVLAAGMVYFVTTTPRIGERFTEFYILDPSGKAENYPTSLKYSSTAEILAGVVNHEYNPVNYTVQVALDKIILSDTRFMLAHNEAWENKMTFVPDREGNDLKLEFWLFKDNNFTAPYRSLHLWVNVTE</sequence>
<keyword evidence="4" id="KW-1185">Reference proteome</keyword>
<dbReference type="SUPFAM" id="SSF103473">
    <property type="entry name" value="MFS general substrate transporter"/>
    <property type="match status" value="1"/>
</dbReference>
<dbReference type="AlphaFoldDB" id="A0A062V7G9"/>
<feature type="transmembrane region" description="Helical" evidence="1">
    <location>
        <begin position="12"/>
        <end position="30"/>
    </location>
</feature>
<proteinExistence type="predicted"/>
<feature type="transmembrane region" description="Helical" evidence="1">
    <location>
        <begin position="151"/>
        <end position="170"/>
    </location>
</feature>
<evidence type="ECO:0000256" key="1">
    <source>
        <dbReference type="SAM" id="Phobius"/>
    </source>
</evidence>
<evidence type="ECO:0000313" key="3">
    <source>
        <dbReference type="EMBL" id="KCZ71724.1"/>
    </source>
</evidence>
<protein>
    <submittedName>
        <fullName evidence="3">Putative membrane protein</fullName>
    </submittedName>
</protein>
<dbReference type="PATRIC" id="fig|1392998.3.peg.1779"/>
<dbReference type="Gene3D" id="1.20.1720.10">
    <property type="entry name" value="Multidrug resistance protein D"/>
    <property type="match status" value="1"/>
</dbReference>
<keyword evidence="1" id="KW-1133">Transmembrane helix</keyword>